<dbReference type="EMBL" id="RJKM01000001">
    <property type="protein sequence ID" value="ROP35749.1"/>
    <property type="molecule type" value="Genomic_DNA"/>
</dbReference>
<keyword evidence="2" id="KW-0238">DNA-binding</keyword>
<name>A0A3N1GZX2_9PSEU</name>
<dbReference type="RefSeq" id="WP_170184950.1">
    <property type="nucleotide sequence ID" value="NZ_RJKM01000001.1"/>
</dbReference>
<accession>A0A3N1GZX2</accession>
<sequence>MTTTGVSVFPLPAEFPDGDGGDDATRLVEHALRCAQEAAESLTIAAPLLAGAGTPAPLRATGPAGRGRPDRPWLTGQEHRVLTRLAAGLSNRQIAQSLGISDKTAKNYVHAVLSKLNAGSRTEAAFTALCERLVDLDECRRLRGPSGAGAVRPR</sequence>
<dbReference type="GO" id="GO:0003677">
    <property type="term" value="F:DNA binding"/>
    <property type="evidence" value="ECO:0007669"/>
    <property type="project" value="UniProtKB-KW"/>
</dbReference>
<feature type="region of interest" description="Disordered" evidence="4">
    <location>
        <begin position="53"/>
        <end position="74"/>
    </location>
</feature>
<dbReference type="PANTHER" id="PTHR44688">
    <property type="entry name" value="DNA-BINDING TRANSCRIPTIONAL ACTIVATOR DEVR_DOSR"/>
    <property type="match status" value="1"/>
</dbReference>
<dbReference type="SUPFAM" id="SSF46894">
    <property type="entry name" value="C-terminal effector domain of the bipartite response regulators"/>
    <property type="match status" value="1"/>
</dbReference>
<protein>
    <submittedName>
        <fullName evidence="6">Regulatory LuxR family protein</fullName>
    </submittedName>
</protein>
<evidence type="ECO:0000313" key="6">
    <source>
        <dbReference type="EMBL" id="ROP35749.1"/>
    </source>
</evidence>
<dbReference type="Gene3D" id="1.10.10.10">
    <property type="entry name" value="Winged helix-like DNA-binding domain superfamily/Winged helix DNA-binding domain"/>
    <property type="match status" value="1"/>
</dbReference>
<organism evidence="6 7">
    <name type="scientific">Saccharothrix texasensis</name>
    <dbReference type="NCBI Taxonomy" id="103734"/>
    <lineage>
        <taxon>Bacteria</taxon>
        <taxon>Bacillati</taxon>
        <taxon>Actinomycetota</taxon>
        <taxon>Actinomycetes</taxon>
        <taxon>Pseudonocardiales</taxon>
        <taxon>Pseudonocardiaceae</taxon>
        <taxon>Saccharothrix</taxon>
    </lineage>
</organism>
<keyword evidence="7" id="KW-1185">Reference proteome</keyword>
<keyword evidence="3" id="KW-0804">Transcription</keyword>
<evidence type="ECO:0000256" key="1">
    <source>
        <dbReference type="ARBA" id="ARBA00023015"/>
    </source>
</evidence>
<feature type="domain" description="HTH luxR-type" evidence="5">
    <location>
        <begin position="67"/>
        <end position="132"/>
    </location>
</feature>
<reference evidence="6 7" key="1">
    <citation type="submission" date="2018-11" db="EMBL/GenBank/DDBJ databases">
        <title>Sequencing the genomes of 1000 actinobacteria strains.</title>
        <authorList>
            <person name="Klenk H.-P."/>
        </authorList>
    </citation>
    <scope>NUCLEOTIDE SEQUENCE [LARGE SCALE GENOMIC DNA]</scope>
    <source>
        <strain evidence="6 7">DSM 44231</strain>
    </source>
</reference>
<dbReference type="InterPro" id="IPR000792">
    <property type="entry name" value="Tscrpt_reg_LuxR_C"/>
</dbReference>
<dbReference type="InterPro" id="IPR016032">
    <property type="entry name" value="Sig_transdc_resp-reg_C-effctor"/>
</dbReference>
<dbReference type="PROSITE" id="PS50043">
    <property type="entry name" value="HTH_LUXR_2"/>
    <property type="match status" value="1"/>
</dbReference>
<evidence type="ECO:0000259" key="5">
    <source>
        <dbReference type="PROSITE" id="PS50043"/>
    </source>
</evidence>
<dbReference type="PRINTS" id="PR00038">
    <property type="entry name" value="HTHLUXR"/>
</dbReference>
<dbReference type="SMART" id="SM00421">
    <property type="entry name" value="HTH_LUXR"/>
    <property type="match status" value="1"/>
</dbReference>
<dbReference type="PANTHER" id="PTHR44688:SF16">
    <property type="entry name" value="DNA-BINDING TRANSCRIPTIONAL ACTIVATOR DEVR_DOSR"/>
    <property type="match status" value="1"/>
</dbReference>
<comment type="caution">
    <text evidence="6">The sequence shown here is derived from an EMBL/GenBank/DDBJ whole genome shotgun (WGS) entry which is preliminary data.</text>
</comment>
<evidence type="ECO:0000313" key="7">
    <source>
        <dbReference type="Proteomes" id="UP000268727"/>
    </source>
</evidence>
<dbReference type="Proteomes" id="UP000268727">
    <property type="component" value="Unassembled WGS sequence"/>
</dbReference>
<dbReference type="GO" id="GO:0006355">
    <property type="term" value="P:regulation of DNA-templated transcription"/>
    <property type="evidence" value="ECO:0007669"/>
    <property type="project" value="InterPro"/>
</dbReference>
<evidence type="ECO:0000256" key="4">
    <source>
        <dbReference type="SAM" id="MobiDB-lite"/>
    </source>
</evidence>
<evidence type="ECO:0000256" key="2">
    <source>
        <dbReference type="ARBA" id="ARBA00023125"/>
    </source>
</evidence>
<dbReference type="InterPro" id="IPR036388">
    <property type="entry name" value="WH-like_DNA-bd_sf"/>
</dbReference>
<proteinExistence type="predicted"/>
<keyword evidence="1" id="KW-0805">Transcription regulation</keyword>
<dbReference type="CDD" id="cd06170">
    <property type="entry name" value="LuxR_C_like"/>
    <property type="match status" value="1"/>
</dbReference>
<dbReference type="AlphaFoldDB" id="A0A3N1GZX2"/>
<gene>
    <name evidence="6" type="ORF">EDD40_1001</name>
</gene>
<dbReference type="Pfam" id="PF00196">
    <property type="entry name" value="GerE"/>
    <property type="match status" value="1"/>
</dbReference>
<evidence type="ECO:0000256" key="3">
    <source>
        <dbReference type="ARBA" id="ARBA00023163"/>
    </source>
</evidence>
<feature type="compositionally biased region" description="Low complexity" evidence="4">
    <location>
        <begin position="53"/>
        <end position="63"/>
    </location>
</feature>